<dbReference type="EMBL" id="DQ084248">
    <property type="protein sequence ID" value="AAY89249.1"/>
    <property type="molecule type" value="Genomic_DNA"/>
</dbReference>
<evidence type="ECO:0000256" key="2">
    <source>
        <dbReference type="ARBA" id="ARBA00022806"/>
    </source>
</evidence>
<dbReference type="PANTHER" id="PTHR43519">
    <property type="entry name" value="ATP-DEPENDENT RNA HELICASE HRPB"/>
    <property type="match status" value="1"/>
</dbReference>
<sequence>MHPSRNHQLPLDLDAYRGADHPRGRVIIIAPTRAACETIELALGLTNVETLLERTHGTDLRRLAASGLGFGIVAGTGTGKTLGIRPIAETILQAPLRVGVVNREREATPETPSWNVVIVTTGIARRWFEDALISGRDTLVVDEIHQTSAELELCLALGKRAGCRYIWLSATVDPSFYARYLAAAEVLETSVFDPALKARVKVLPKTAAEFLDDDFIRHVMKEKRGVAVFVPTRAEVEQLARGLGERWPKLNAAFYHGGEPIRVIRPFLDREARRPFLLAMTAAGQSALNIRGLDTVVIYDARYANVVDRGRNVLHRKYLGANEILQMAGRVHGRVASGAVYILTDRDLVFEKLRPTPPEFQLAGDAERVAITCAAIGVDATELDLPVALDRTAYRRALQLLTDRGLVENNRLTRYGREVEGMPVDRAWGELLAHADTELAPVVAVCSNIDSLHRMTREERNLEGVRVAGSDHLTAYNLFVEAVNRHGRLGEVYGLPRHLFEEEALAEWAEQRGVLVKAIEDIALGTASVFRALELPLPEKLPYASHAVRDAWTELVARIMPFDLVLDEHTADGQEARVSRNSVAGTWGAVAGSLRYFADRFGVPRASIEGTTLSYDLIRRHARRGAAEVEIGGSRKHPSLVLRQRLTYFGFELEAIDERLDDEVPADLHPALREGLTSALLGGETPHPHQGRVRRGATDLGELWRRSGGTLAVAEPAAVRERIREQLELVTSWEAFLSTSIALDAAAIVPEQERNRLLALPSSVRLLGDTVPLYYEIGPAGGIVRLQLREGQARRLALSELPRMDRPLHFAVVRGNRSALEGDSLDAVRARMDEAGEEERRSRMRGPRRRRR</sequence>
<proteinExistence type="predicted"/>
<keyword evidence="2 5" id="KW-0547">Nucleotide-binding</keyword>
<name>Q4JIR3_9BACT</name>
<reference evidence="5" key="2">
    <citation type="journal article" date="2005" name="J. Bacteriol.">
        <title>MtdC, a novel class of methylene tetrahydromethanopterin dehydrogenases.</title>
        <authorList>
            <person name="Vorholt J.A."/>
            <person name="Kalyuzhnaya M.G."/>
            <person name="Hagemeier C.H."/>
            <person name="Lidstrom M.E."/>
            <person name="Chistoserdova L."/>
        </authorList>
    </citation>
    <scope>NUCLEOTIDE SEQUENCE</scope>
</reference>
<evidence type="ECO:0000256" key="1">
    <source>
        <dbReference type="ARBA" id="ARBA00022801"/>
    </source>
</evidence>
<feature type="region of interest" description="Disordered" evidence="3">
    <location>
        <begin position="831"/>
        <end position="852"/>
    </location>
</feature>
<keyword evidence="2 5" id="KW-0347">Helicase</keyword>
<dbReference type="Pfam" id="PF00271">
    <property type="entry name" value="Helicase_C"/>
    <property type="match status" value="1"/>
</dbReference>
<dbReference type="GO" id="GO:0004386">
    <property type="term" value="F:helicase activity"/>
    <property type="evidence" value="ECO:0007669"/>
    <property type="project" value="UniProtKB-KW"/>
</dbReference>
<dbReference type="Gene3D" id="3.40.50.300">
    <property type="entry name" value="P-loop containing nucleotide triphosphate hydrolases"/>
    <property type="match status" value="2"/>
</dbReference>
<protein>
    <submittedName>
        <fullName evidence="5">Putative helicase</fullName>
    </submittedName>
</protein>
<feature type="domain" description="Helicase C-terminal" evidence="4">
    <location>
        <begin position="237"/>
        <end position="336"/>
    </location>
</feature>
<keyword evidence="1" id="KW-0378">Hydrolase</keyword>
<dbReference type="AlphaFoldDB" id="Q4JIR3"/>
<dbReference type="SMART" id="SM00490">
    <property type="entry name" value="HELICc"/>
    <property type="match status" value="1"/>
</dbReference>
<feature type="compositionally biased region" description="Basic residues" evidence="3">
    <location>
        <begin position="842"/>
        <end position="852"/>
    </location>
</feature>
<dbReference type="SUPFAM" id="SSF52540">
    <property type="entry name" value="P-loop containing nucleoside triphosphate hydrolases"/>
    <property type="match status" value="1"/>
</dbReference>
<evidence type="ECO:0000259" key="4">
    <source>
        <dbReference type="SMART" id="SM00490"/>
    </source>
</evidence>
<accession>Q4JIR3</accession>
<evidence type="ECO:0000313" key="5">
    <source>
        <dbReference type="EMBL" id="AAY89249.1"/>
    </source>
</evidence>
<gene>
    <name evidence="5" type="primary">hrpA</name>
</gene>
<dbReference type="InterPro" id="IPR027417">
    <property type="entry name" value="P-loop_NTPase"/>
</dbReference>
<organism evidence="5">
    <name type="scientific">uncultured bacterium BAC-L1N9</name>
    <dbReference type="NCBI Taxonomy" id="333371"/>
    <lineage>
        <taxon>Bacteria</taxon>
        <taxon>environmental samples</taxon>
    </lineage>
</organism>
<keyword evidence="2 5" id="KW-0067">ATP-binding</keyword>
<evidence type="ECO:0000256" key="3">
    <source>
        <dbReference type="SAM" id="MobiDB-lite"/>
    </source>
</evidence>
<dbReference type="InterPro" id="IPR001650">
    <property type="entry name" value="Helicase_C-like"/>
</dbReference>
<reference evidence="5" key="1">
    <citation type="journal article" date="2005" name="Appl. Environ. Microbiol.">
        <title>Highly divergent genes for methanopterin-linked C1 transfer reactions in Lake Washington, assessed via metagenomic analysis and mRNA detection.</title>
        <authorList>
            <person name="Kalyuzhnaya M.G."/>
            <person name="Bowerman S."/>
            <person name="Nercessian O."/>
            <person name="Lidstrom M.E."/>
            <person name="Chistoserdova L."/>
        </authorList>
    </citation>
    <scope>NUCLEOTIDE SEQUENCE</scope>
</reference>
<feature type="compositionally biased region" description="Basic and acidic residues" evidence="3">
    <location>
        <begin position="831"/>
        <end position="841"/>
    </location>
</feature>
<dbReference type="GO" id="GO:0016787">
    <property type="term" value="F:hydrolase activity"/>
    <property type="evidence" value="ECO:0007669"/>
    <property type="project" value="UniProtKB-KW"/>
</dbReference>
<dbReference type="PANTHER" id="PTHR43519:SF1">
    <property type="entry name" value="ATP-DEPENDENT RNA HELICASE HRPB"/>
    <property type="match status" value="1"/>
</dbReference>